<dbReference type="GO" id="GO:0006508">
    <property type="term" value="P:proteolysis"/>
    <property type="evidence" value="ECO:0007669"/>
    <property type="project" value="UniProtKB-KW"/>
</dbReference>
<sequence>MTTPEDPIPVEAPRERLFGRSPAILWSEAWPVIVMLMAIWLAMLVQSAGELLGAGETIFVLGGLWKPGVYQGLWWTPLTHMFVHMSWGQEWGWLHVVFNSGGLVALGPAIAQRFGRDALGGLLFLVFYLVCGLAGAGAFLLLGADQVLVVGASGAIFGLWGALARLSGPGEAKLAPIFAPSVLRQVGSAVISNLVVLGAAFGYGAVSGGAGGIAWQAHLGGFLAGFLLIQVMPARFHWLKVARPA</sequence>
<evidence type="ECO:0000313" key="7">
    <source>
        <dbReference type="EMBL" id="MBI1683126.1"/>
    </source>
</evidence>
<dbReference type="Gene3D" id="1.20.1540.10">
    <property type="entry name" value="Rhomboid-like"/>
    <property type="match status" value="1"/>
</dbReference>
<protein>
    <submittedName>
        <fullName evidence="7">Rhomboid family intramembrane serine protease</fullName>
    </submittedName>
</protein>
<evidence type="ECO:0000256" key="4">
    <source>
        <dbReference type="ARBA" id="ARBA00023136"/>
    </source>
</evidence>
<feature type="transmembrane region" description="Helical" evidence="5">
    <location>
        <begin position="147"/>
        <end position="166"/>
    </location>
</feature>
<evidence type="ECO:0000256" key="2">
    <source>
        <dbReference type="ARBA" id="ARBA00022692"/>
    </source>
</evidence>
<dbReference type="Pfam" id="PF01694">
    <property type="entry name" value="Rhomboid"/>
    <property type="match status" value="1"/>
</dbReference>
<keyword evidence="4 5" id="KW-0472">Membrane</keyword>
<dbReference type="Proteomes" id="UP000639859">
    <property type="component" value="Unassembled WGS sequence"/>
</dbReference>
<keyword evidence="3 5" id="KW-1133">Transmembrane helix</keyword>
<keyword evidence="2 5" id="KW-0812">Transmembrane</keyword>
<feature type="transmembrane region" description="Helical" evidence="5">
    <location>
        <begin position="23"/>
        <end position="43"/>
    </location>
</feature>
<feature type="transmembrane region" description="Helical" evidence="5">
    <location>
        <begin position="91"/>
        <end position="111"/>
    </location>
</feature>
<evidence type="ECO:0000313" key="8">
    <source>
        <dbReference type="Proteomes" id="UP000639859"/>
    </source>
</evidence>
<keyword evidence="7" id="KW-0378">Hydrolase</keyword>
<dbReference type="RefSeq" id="WP_198575055.1">
    <property type="nucleotide sequence ID" value="NZ_JADWOX010000002.1"/>
</dbReference>
<organism evidence="7 8">
    <name type="scientific">Caulobacter hibisci</name>
    <dbReference type="NCBI Taxonomy" id="2035993"/>
    <lineage>
        <taxon>Bacteria</taxon>
        <taxon>Pseudomonadati</taxon>
        <taxon>Pseudomonadota</taxon>
        <taxon>Alphaproteobacteria</taxon>
        <taxon>Caulobacterales</taxon>
        <taxon>Caulobacteraceae</taxon>
        <taxon>Caulobacter</taxon>
    </lineage>
</organism>
<dbReference type="PANTHER" id="PTHR43066:SF11">
    <property type="entry name" value="PEPTIDASE S54 RHOMBOID DOMAIN-CONTAINING PROTEIN"/>
    <property type="match status" value="1"/>
</dbReference>
<keyword evidence="8" id="KW-1185">Reference proteome</keyword>
<proteinExistence type="predicted"/>
<dbReference type="EMBL" id="JADWOX010000002">
    <property type="protein sequence ID" value="MBI1683126.1"/>
    <property type="molecule type" value="Genomic_DNA"/>
</dbReference>
<dbReference type="GO" id="GO:0008233">
    <property type="term" value="F:peptidase activity"/>
    <property type="evidence" value="ECO:0007669"/>
    <property type="project" value="UniProtKB-KW"/>
</dbReference>
<evidence type="ECO:0000256" key="5">
    <source>
        <dbReference type="SAM" id="Phobius"/>
    </source>
</evidence>
<gene>
    <name evidence="7" type="ORF">I4Q42_05545</name>
</gene>
<accession>A0ABS0SU59</accession>
<evidence type="ECO:0000256" key="1">
    <source>
        <dbReference type="ARBA" id="ARBA00004141"/>
    </source>
</evidence>
<dbReference type="SUPFAM" id="SSF144091">
    <property type="entry name" value="Rhomboid-like"/>
    <property type="match status" value="1"/>
</dbReference>
<dbReference type="InterPro" id="IPR022764">
    <property type="entry name" value="Peptidase_S54_rhomboid_dom"/>
</dbReference>
<feature type="domain" description="Peptidase S54 rhomboid" evidence="6">
    <location>
        <begin position="73"/>
        <end position="231"/>
    </location>
</feature>
<name>A0ABS0SU59_9CAUL</name>
<dbReference type="PANTHER" id="PTHR43066">
    <property type="entry name" value="RHOMBOID-RELATED PROTEIN"/>
    <property type="match status" value="1"/>
</dbReference>
<evidence type="ECO:0000259" key="6">
    <source>
        <dbReference type="Pfam" id="PF01694"/>
    </source>
</evidence>
<keyword evidence="7" id="KW-0645">Protease</keyword>
<comment type="caution">
    <text evidence="7">The sequence shown here is derived from an EMBL/GenBank/DDBJ whole genome shotgun (WGS) entry which is preliminary data.</text>
</comment>
<evidence type="ECO:0000256" key="3">
    <source>
        <dbReference type="ARBA" id="ARBA00022989"/>
    </source>
</evidence>
<feature type="transmembrane region" description="Helical" evidence="5">
    <location>
        <begin position="212"/>
        <end position="231"/>
    </location>
</feature>
<dbReference type="InterPro" id="IPR035952">
    <property type="entry name" value="Rhomboid-like_sf"/>
</dbReference>
<feature type="transmembrane region" description="Helical" evidence="5">
    <location>
        <begin position="118"/>
        <end position="141"/>
    </location>
</feature>
<comment type="subcellular location">
    <subcellularLocation>
        <location evidence="1">Membrane</location>
        <topology evidence="1">Multi-pass membrane protein</topology>
    </subcellularLocation>
</comment>
<feature type="transmembrane region" description="Helical" evidence="5">
    <location>
        <begin position="186"/>
        <end position="206"/>
    </location>
</feature>
<reference evidence="7 8" key="1">
    <citation type="submission" date="2020-11" db="EMBL/GenBank/DDBJ databases">
        <title>genome sequence of strain KACC 18849.</title>
        <authorList>
            <person name="Gao J."/>
            <person name="Zhang X."/>
        </authorList>
    </citation>
    <scope>NUCLEOTIDE SEQUENCE [LARGE SCALE GENOMIC DNA]</scope>
    <source>
        <strain evidence="7 8">KACC 18849</strain>
    </source>
</reference>